<organism evidence="2 3">
    <name type="scientific">Faecalitalea cylindroides T2-87</name>
    <dbReference type="NCBI Taxonomy" id="717960"/>
    <lineage>
        <taxon>Bacteria</taxon>
        <taxon>Bacillati</taxon>
        <taxon>Bacillota</taxon>
        <taxon>Erysipelotrichia</taxon>
        <taxon>Erysipelotrichales</taxon>
        <taxon>Erysipelotrichaceae</taxon>
        <taxon>Faecalitalea</taxon>
    </lineage>
</organism>
<reference evidence="2 3" key="1">
    <citation type="submission" date="2010-03" db="EMBL/GenBank/DDBJ databases">
        <title>The genome sequence of Eubacterium cylindroides T2-87.</title>
        <authorList>
            <consortium name="metaHIT consortium -- http://www.metahit.eu/"/>
            <person name="Pajon A."/>
            <person name="Turner K."/>
            <person name="Parkhill J."/>
            <person name="Duncan S."/>
            <person name="Flint H."/>
        </authorList>
    </citation>
    <scope>NUCLEOTIDE SEQUENCE [LARGE SCALE GENOMIC DNA]</scope>
    <source>
        <strain evidence="2 3">T2-87</strain>
    </source>
</reference>
<dbReference type="AlphaFoldDB" id="D4JF55"/>
<keyword evidence="1" id="KW-1133">Transmembrane helix</keyword>
<evidence type="ECO:0000256" key="1">
    <source>
        <dbReference type="SAM" id="Phobius"/>
    </source>
</evidence>
<evidence type="ECO:0000313" key="2">
    <source>
        <dbReference type="EMBL" id="CBK88827.1"/>
    </source>
</evidence>
<protein>
    <submittedName>
        <fullName evidence="2">Uncharacterized protein</fullName>
    </submittedName>
</protein>
<evidence type="ECO:0000313" key="3">
    <source>
        <dbReference type="Proteomes" id="UP000008801"/>
    </source>
</evidence>
<dbReference type="Proteomes" id="UP000008801">
    <property type="component" value="Chromosome"/>
</dbReference>
<feature type="transmembrane region" description="Helical" evidence="1">
    <location>
        <begin position="6"/>
        <end position="27"/>
    </location>
</feature>
<gene>
    <name evidence="2" type="ORF">EC1_14640</name>
</gene>
<dbReference type="KEGG" id="euc:EC1_14640"/>
<dbReference type="HOGENOM" id="CLU_2649125_0_0_9"/>
<reference evidence="2 3" key="2">
    <citation type="submission" date="2010-03" db="EMBL/GenBank/DDBJ databases">
        <authorList>
            <person name="Pajon A."/>
        </authorList>
    </citation>
    <scope>NUCLEOTIDE SEQUENCE [LARGE SCALE GENOMIC DNA]</scope>
    <source>
        <strain evidence="2 3">T2-87</strain>
    </source>
</reference>
<feature type="transmembrane region" description="Helical" evidence="1">
    <location>
        <begin position="34"/>
        <end position="52"/>
    </location>
</feature>
<keyword evidence="1" id="KW-0472">Membrane</keyword>
<dbReference type="EMBL" id="FP929041">
    <property type="protein sequence ID" value="CBK88827.1"/>
    <property type="molecule type" value="Genomic_DNA"/>
</dbReference>
<name>D4JF55_9FIRM</name>
<keyword evidence="1" id="KW-0812">Transmembrane</keyword>
<sequence length="76" mass="8909">MPITHTQLTIFFSVLSVINIFFCQVFIKQKKRRIIVILCVILTFICSTMIFARSDNPPIQAMMSENRIIFKKDEII</sequence>
<proteinExistence type="predicted"/>
<accession>D4JF55</accession>